<sequence length="113" mass="12505">MKGEPGNEGRFSYGYPQETAAIYKSHVVAVVQNKYIHLATDDGGIKLPDCGTEGVTHLPEVAESDFHRYRRFDHQFHISVFRDGRLNIGRVAGFPTCHVDFSADGNIPAAELS</sequence>
<dbReference type="AlphaFoldDB" id="X1M7J4"/>
<accession>X1M7J4</accession>
<protein>
    <submittedName>
        <fullName evidence="1">Uncharacterized protein</fullName>
    </submittedName>
</protein>
<evidence type="ECO:0000313" key="1">
    <source>
        <dbReference type="EMBL" id="GAI14041.1"/>
    </source>
</evidence>
<comment type="caution">
    <text evidence="1">The sequence shown here is derived from an EMBL/GenBank/DDBJ whole genome shotgun (WGS) entry which is preliminary data.</text>
</comment>
<gene>
    <name evidence="1" type="ORF">S06H3_20426</name>
</gene>
<feature type="non-terminal residue" evidence="1">
    <location>
        <position position="113"/>
    </location>
</feature>
<reference evidence="1" key="1">
    <citation type="journal article" date="2014" name="Front. Microbiol.">
        <title>High frequency of phylogenetically diverse reductive dehalogenase-homologous genes in deep subseafloor sedimentary metagenomes.</title>
        <authorList>
            <person name="Kawai M."/>
            <person name="Futagami T."/>
            <person name="Toyoda A."/>
            <person name="Takaki Y."/>
            <person name="Nishi S."/>
            <person name="Hori S."/>
            <person name="Arai W."/>
            <person name="Tsubouchi T."/>
            <person name="Morono Y."/>
            <person name="Uchiyama I."/>
            <person name="Ito T."/>
            <person name="Fujiyama A."/>
            <person name="Inagaki F."/>
            <person name="Takami H."/>
        </authorList>
    </citation>
    <scope>NUCLEOTIDE SEQUENCE</scope>
    <source>
        <strain evidence="1">Expedition CK06-06</strain>
    </source>
</reference>
<name>X1M7J4_9ZZZZ</name>
<dbReference type="EMBL" id="BARV01010577">
    <property type="protein sequence ID" value="GAI14041.1"/>
    <property type="molecule type" value="Genomic_DNA"/>
</dbReference>
<proteinExistence type="predicted"/>
<organism evidence="1">
    <name type="scientific">marine sediment metagenome</name>
    <dbReference type="NCBI Taxonomy" id="412755"/>
    <lineage>
        <taxon>unclassified sequences</taxon>
        <taxon>metagenomes</taxon>
        <taxon>ecological metagenomes</taxon>
    </lineage>
</organism>